<dbReference type="GO" id="GO:0005886">
    <property type="term" value="C:plasma membrane"/>
    <property type="evidence" value="ECO:0007669"/>
    <property type="project" value="TreeGrafter"/>
</dbReference>
<evidence type="ECO:0000256" key="5">
    <source>
        <dbReference type="SAM" id="Phobius"/>
    </source>
</evidence>
<dbReference type="AlphaFoldDB" id="A0A2X3J8X3"/>
<sequence>MKQFLDFLPLIVFFAFYKMYDIFVGTWALIIATALALVYSWVKYRKLEKTTLVTFVMVAVFGRPDDLLPQCRIH</sequence>
<dbReference type="Proteomes" id="UP000251197">
    <property type="component" value="Unassembled WGS sequence"/>
</dbReference>
<keyword evidence="3 5" id="KW-1133">Transmembrane helix</keyword>
<evidence type="ECO:0000256" key="2">
    <source>
        <dbReference type="ARBA" id="ARBA00022692"/>
    </source>
</evidence>
<dbReference type="InterPro" id="IPR006008">
    <property type="entry name" value="YciB"/>
</dbReference>
<evidence type="ECO:0000256" key="3">
    <source>
        <dbReference type="ARBA" id="ARBA00022989"/>
    </source>
</evidence>
<dbReference type="PANTHER" id="PTHR36917:SF1">
    <property type="entry name" value="INNER MEMBRANE-SPANNING PROTEIN YCIB"/>
    <property type="match status" value="1"/>
</dbReference>
<proteinExistence type="predicted"/>
<keyword evidence="2 5" id="KW-0812">Transmembrane</keyword>
<keyword evidence="4 5" id="KW-0472">Membrane</keyword>
<evidence type="ECO:0000313" key="7">
    <source>
        <dbReference type="Proteomes" id="UP000251197"/>
    </source>
</evidence>
<evidence type="ECO:0000256" key="1">
    <source>
        <dbReference type="ARBA" id="ARBA00022475"/>
    </source>
</evidence>
<organism evidence="6 7">
    <name type="scientific">Cedecea neteri</name>
    <dbReference type="NCBI Taxonomy" id="158822"/>
    <lineage>
        <taxon>Bacteria</taxon>
        <taxon>Pseudomonadati</taxon>
        <taxon>Pseudomonadota</taxon>
        <taxon>Gammaproteobacteria</taxon>
        <taxon>Enterobacterales</taxon>
        <taxon>Enterobacteriaceae</taxon>
        <taxon>Cedecea</taxon>
    </lineage>
</organism>
<feature type="transmembrane region" description="Helical" evidence="5">
    <location>
        <begin position="20"/>
        <end position="42"/>
    </location>
</feature>
<gene>
    <name evidence="6" type="primary">yciB_1</name>
    <name evidence="6" type="ORF">NCTC12120_05679</name>
</gene>
<name>A0A2X3J8X3_9ENTR</name>
<evidence type="ECO:0000256" key="4">
    <source>
        <dbReference type="ARBA" id="ARBA00023136"/>
    </source>
</evidence>
<dbReference type="EMBL" id="UAVU01000009">
    <property type="protein sequence ID" value="SQC92483.1"/>
    <property type="molecule type" value="Genomic_DNA"/>
</dbReference>
<evidence type="ECO:0000313" key="6">
    <source>
        <dbReference type="EMBL" id="SQC92483.1"/>
    </source>
</evidence>
<reference evidence="6 7" key="1">
    <citation type="submission" date="2018-06" db="EMBL/GenBank/DDBJ databases">
        <authorList>
            <consortium name="Pathogen Informatics"/>
            <person name="Doyle S."/>
        </authorList>
    </citation>
    <scope>NUCLEOTIDE SEQUENCE [LARGE SCALE GENOMIC DNA]</scope>
    <source>
        <strain evidence="6 7">NCTC12120</strain>
    </source>
</reference>
<accession>A0A2X3J8X3</accession>
<dbReference type="Pfam" id="PF04279">
    <property type="entry name" value="IspA"/>
    <property type="match status" value="1"/>
</dbReference>
<keyword evidence="1" id="KW-1003">Cell membrane</keyword>
<protein>
    <submittedName>
        <fullName evidence="6">Intracellular septation protein</fullName>
    </submittedName>
</protein>
<dbReference type="PANTHER" id="PTHR36917">
    <property type="entry name" value="INTRACELLULAR SEPTATION PROTEIN A-RELATED"/>
    <property type="match status" value="1"/>
</dbReference>